<evidence type="ECO:0000313" key="1">
    <source>
        <dbReference type="EMBL" id="TRX75343.1"/>
    </source>
</evidence>
<dbReference type="OrthoDB" id="262743at2"/>
<name>A0A553H0S4_9PSED</name>
<accession>A0A553H0S4</accession>
<reference evidence="1 2" key="1">
    <citation type="submission" date="2019-07" db="EMBL/GenBank/DDBJ databases">
        <title>Pseudomonas mangiferae sp. nov., isolated from bark of mango tree in Thailand.</title>
        <authorList>
            <person name="Srisuk N."/>
            <person name="Anurat P."/>
        </authorList>
    </citation>
    <scope>NUCLEOTIDE SEQUENCE [LARGE SCALE GENOMIC DNA]</scope>
    <source>
        <strain evidence="1 2">DMKU_BBB3-04</strain>
    </source>
</reference>
<dbReference type="RefSeq" id="WP_143487435.1">
    <property type="nucleotide sequence ID" value="NZ_VJOY01000004.1"/>
</dbReference>
<protein>
    <submittedName>
        <fullName evidence="1">Uncharacterized protein</fullName>
    </submittedName>
</protein>
<organism evidence="1 2">
    <name type="scientific">Pseudomonas mangiferae</name>
    <dbReference type="NCBI Taxonomy" id="2593654"/>
    <lineage>
        <taxon>Bacteria</taxon>
        <taxon>Pseudomonadati</taxon>
        <taxon>Pseudomonadota</taxon>
        <taxon>Gammaproteobacteria</taxon>
        <taxon>Pseudomonadales</taxon>
        <taxon>Pseudomonadaceae</taxon>
        <taxon>Pseudomonas</taxon>
    </lineage>
</organism>
<keyword evidence="2" id="KW-1185">Reference proteome</keyword>
<evidence type="ECO:0000313" key="2">
    <source>
        <dbReference type="Proteomes" id="UP000315235"/>
    </source>
</evidence>
<sequence>MDDRGEGCRIACLAWGSLLWKPGPLPLASEWQPDGPNLPLEFARVSDGGELSIVLCEQSPSAPTFWAPLHVENLDEAREFLRQREQIDPRHPERIGHLGPDGDRRHPDIAAWARQHGLDDVVWTALLPRFDNQEGRLLLEHEAIAYLESLEGERRDHAESYIRQVPSSFRTPYRERIERHFGWFPRPA</sequence>
<comment type="caution">
    <text evidence="1">The sequence shown here is derived from an EMBL/GenBank/DDBJ whole genome shotgun (WGS) entry which is preliminary data.</text>
</comment>
<dbReference type="AlphaFoldDB" id="A0A553H0S4"/>
<dbReference type="Proteomes" id="UP000315235">
    <property type="component" value="Unassembled WGS sequence"/>
</dbReference>
<dbReference type="EMBL" id="VJOY01000004">
    <property type="protein sequence ID" value="TRX75343.1"/>
    <property type="molecule type" value="Genomic_DNA"/>
</dbReference>
<gene>
    <name evidence="1" type="ORF">FM069_06245</name>
</gene>
<proteinExistence type="predicted"/>